<protein>
    <submittedName>
        <fullName evidence="9">Isopenicillin N synthase family dioxygenase</fullName>
    </submittedName>
</protein>
<keyword evidence="5 7" id="KW-0408">Iron</keyword>
<comment type="similarity">
    <text evidence="2 7">Belongs to the iron/ascorbate-dependent oxidoreductase family.</text>
</comment>
<proteinExistence type="inferred from homology"/>
<evidence type="ECO:0000256" key="4">
    <source>
        <dbReference type="ARBA" id="ARBA00023002"/>
    </source>
</evidence>
<name>A0ABW8AQX2_9ACTN</name>
<reference evidence="9 10" key="1">
    <citation type="submission" date="2024-10" db="EMBL/GenBank/DDBJ databases">
        <title>The Natural Products Discovery Center: Release of the First 8490 Sequenced Strains for Exploring Actinobacteria Biosynthetic Diversity.</title>
        <authorList>
            <person name="Kalkreuter E."/>
            <person name="Kautsar S.A."/>
            <person name="Yang D."/>
            <person name="Bader C.D."/>
            <person name="Teijaro C.N."/>
            <person name="Fluegel L."/>
            <person name="Davis C.M."/>
            <person name="Simpson J.R."/>
            <person name="Lauterbach L."/>
            <person name="Steele A.D."/>
            <person name="Gui C."/>
            <person name="Meng S."/>
            <person name="Li G."/>
            <person name="Viehrig K."/>
            <person name="Ye F."/>
            <person name="Su P."/>
            <person name="Kiefer A.F."/>
            <person name="Nichols A."/>
            <person name="Cepeda A.J."/>
            <person name="Yan W."/>
            <person name="Fan B."/>
            <person name="Jiang Y."/>
            <person name="Adhikari A."/>
            <person name="Zheng C.-J."/>
            <person name="Schuster L."/>
            <person name="Cowan T.M."/>
            <person name="Smanski M.J."/>
            <person name="Chevrette M.G."/>
            <person name="De Carvalho L.P.S."/>
            <person name="Shen B."/>
        </authorList>
    </citation>
    <scope>NUCLEOTIDE SEQUENCE [LARGE SCALE GENOMIC DNA]</scope>
    <source>
        <strain evidence="9 10">NPDC049639</strain>
    </source>
</reference>
<dbReference type="Pfam" id="PF03171">
    <property type="entry name" value="2OG-FeII_Oxy"/>
    <property type="match status" value="1"/>
</dbReference>
<keyword evidence="4 7" id="KW-0560">Oxidoreductase</keyword>
<accession>A0ABW8AQX2</accession>
<comment type="pathway">
    <text evidence="1">Antibiotic biosynthesis.</text>
</comment>
<dbReference type="InterPro" id="IPR005123">
    <property type="entry name" value="Oxoglu/Fe-dep_dioxygenase_dom"/>
</dbReference>
<evidence type="ECO:0000256" key="5">
    <source>
        <dbReference type="ARBA" id="ARBA00023004"/>
    </source>
</evidence>
<dbReference type="InterPro" id="IPR026992">
    <property type="entry name" value="DIOX_N"/>
</dbReference>
<evidence type="ECO:0000256" key="3">
    <source>
        <dbReference type="ARBA" id="ARBA00022723"/>
    </source>
</evidence>
<evidence type="ECO:0000313" key="10">
    <source>
        <dbReference type="Proteomes" id="UP001612915"/>
    </source>
</evidence>
<keyword evidence="3 7" id="KW-0479">Metal-binding</keyword>
<dbReference type="PANTHER" id="PTHR10209:SF881">
    <property type="entry name" value="FI07970P-RELATED"/>
    <property type="match status" value="1"/>
</dbReference>
<dbReference type="PROSITE" id="PS51471">
    <property type="entry name" value="FE2OG_OXY"/>
    <property type="match status" value="1"/>
</dbReference>
<keyword evidence="9" id="KW-0223">Dioxygenase</keyword>
<dbReference type="Pfam" id="PF14226">
    <property type="entry name" value="DIOX_N"/>
    <property type="match status" value="1"/>
</dbReference>
<dbReference type="GO" id="GO:0051213">
    <property type="term" value="F:dioxygenase activity"/>
    <property type="evidence" value="ECO:0007669"/>
    <property type="project" value="UniProtKB-KW"/>
</dbReference>
<evidence type="ECO:0000256" key="1">
    <source>
        <dbReference type="ARBA" id="ARBA00004792"/>
    </source>
</evidence>
<evidence type="ECO:0000256" key="2">
    <source>
        <dbReference type="ARBA" id="ARBA00008056"/>
    </source>
</evidence>
<keyword evidence="6" id="KW-0045">Antibiotic biosynthesis</keyword>
<organism evidence="9 10">
    <name type="scientific">Spongisporangium articulatum</name>
    <dbReference type="NCBI Taxonomy" id="3362603"/>
    <lineage>
        <taxon>Bacteria</taxon>
        <taxon>Bacillati</taxon>
        <taxon>Actinomycetota</taxon>
        <taxon>Actinomycetes</taxon>
        <taxon>Kineosporiales</taxon>
        <taxon>Kineosporiaceae</taxon>
        <taxon>Spongisporangium</taxon>
    </lineage>
</organism>
<evidence type="ECO:0000256" key="6">
    <source>
        <dbReference type="ARBA" id="ARBA00023194"/>
    </source>
</evidence>
<dbReference type="Proteomes" id="UP001612915">
    <property type="component" value="Unassembled WGS sequence"/>
</dbReference>
<comment type="caution">
    <text evidence="9">The sequence shown here is derived from an EMBL/GenBank/DDBJ whole genome shotgun (WGS) entry which is preliminary data.</text>
</comment>
<dbReference type="Gene3D" id="2.60.120.330">
    <property type="entry name" value="B-lactam Antibiotic, Isopenicillin N Synthase, Chain"/>
    <property type="match status" value="1"/>
</dbReference>
<sequence>MPATVPLIDLTGWYSGDEAARAGVVAAVDRALSEIGFLLVTGHRVPAEVLRGLRAAGKAFFRADDDAKRPYAAPVGVRGWSPPGNESHAGATGVEAPPDLKEVYRFGATFEPPVPGHDEWYGPNVWPAEVPEFERYGEAFAAAARELSDDLLEIFALAAGLEPGFFTERSACPPYSVVVNWYPSLAAVGEPAEGQFRIGQHTDFGSLTVLDREPGYGGLQVQTLDGEWIDAPYVPGALTVNTGDLLARWSGDRWRSTMHRVLPPDPRDADEELVSLVFFHEADPWTVVETLPSELAGPTVYPPVGAGDFLKERLASITV</sequence>
<evidence type="ECO:0000256" key="7">
    <source>
        <dbReference type="RuleBase" id="RU003682"/>
    </source>
</evidence>
<dbReference type="InterPro" id="IPR044861">
    <property type="entry name" value="IPNS-like_FE2OG_OXY"/>
</dbReference>
<dbReference type="InterPro" id="IPR027443">
    <property type="entry name" value="IPNS-like_sf"/>
</dbReference>
<dbReference type="SUPFAM" id="SSF51197">
    <property type="entry name" value="Clavaminate synthase-like"/>
    <property type="match status" value="1"/>
</dbReference>
<evidence type="ECO:0000313" key="9">
    <source>
        <dbReference type="EMBL" id="MFI7588769.1"/>
    </source>
</evidence>
<evidence type="ECO:0000259" key="8">
    <source>
        <dbReference type="PROSITE" id="PS51471"/>
    </source>
</evidence>
<dbReference type="PANTHER" id="PTHR10209">
    <property type="entry name" value="OXIDOREDUCTASE, 2OG-FE II OXYGENASE FAMILY PROTEIN"/>
    <property type="match status" value="1"/>
</dbReference>
<feature type="domain" description="Fe2OG dioxygenase" evidence="8">
    <location>
        <begin position="173"/>
        <end position="282"/>
    </location>
</feature>
<dbReference type="EMBL" id="JBITLV010000005">
    <property type="protein sequence ID" value="MFI7588769.1"/>
    <property type="molecule type" value="Genomic_DNA"/>
</dbReference>
<gene>
    <name evidence="9" type="ORF">ACIB24_16995</name>
</gene>
<dbReference type="RefSeq" id="WP_398282786.1">
    <property type="nucleotide sequence ID" value="NZ_JBITLV010000005.1"/>
</dbReference>
<keyword evidence="10" id="KW-1185">Reference proteome</keyword>